<accession>A0A1G2CHV0</accession>
<organism evidence="1 2">
    <name type="scientific">Candidatus Liptonbacteria bacterium RIFCSPLOWO2_01_FULL_45_15</name>
    <dbReference type="NCBI Taxonomy" id="1798649"/>
    <lineage>
        <taxon>Bacteria</taxon>
        <taxon>Candidatus Liptoniibacteriota</taxon>
    </lineage>
</organism>
<name>A0A1G2CHV0_9BACT</name>
<dbReference type="Proteomes" id="UP000176287">
    <property type="component" value="Unassembled WGS sequence"/>
</dbReference>
<sequence length="75" mass="8302">MKKLRVNTANSSHKELVAIAIKCGFDLYEGGKHTKVKTKSGEFVTEVPRHDLLNKYTARGIVEAMNAHGAKIDFS</sequence>
<protein>
    <recommendedName>
        <fullName evidence="3">Addiction module toxin, HicA family</fullName>
    </recommendedName>
</protein>
<proteinExistence type="predicted"/>
<evidence type="ECO:0000313" key="1">
    <source>
        <dbReference type="EMBL" id="OGZ00983.1"/>
    </source>
</evidence>
<gene>
    <name evidence="1" type="ORF">A3B13_02675</name>
</gene>
<evidence type="ECO:0008006" key="3">
    <source>
        <dbReference type="Google" id="ProtNLM"/>
    </source>
</evidence>
<reference evidence="1 2" key="1">
    <citation type="journal article" date="2016" name="Nat. Commun.">
        <title>Thousands of microbial genomes shed light on interconnected biogeochemical processes in an aquifer system.</title>
        <authorList>
            <person name="Anantharaman K."/>
            <person name="Brown C.T."/>
            <person name="Hug L.A."/>
            <person name="Sharon I."/>
            <person name="Castelle C.J."/>
            <person name="Probst A.J."/>
            <person name="Thomas B.C."/>
            <person name="Singh A."/>
            <person name="Wilkins M.J."/>
            <person name="Karaoz U."/>
            <person name="Brodie E.L."/>
            <person name="Williams K.H."/>
            <person name="Hubbard S.S."/>
            <person name="Banfield J.F."/>
        </authorList>
    </citation>
    <scope>NUCLEOTIDE SEQUENCE [LARGE SCALE GENOMIC DNA]</scope>
</reference>
<dbReference type="SUPFAM" id="SSF54786">
    <property type="entry name" value="YcfA/nrd intein domain"/>
    <property type="match status" value="1"/>
</dbReference>
<comment type="caution">
    <text evidence="1">The sequence shown here is derived from an EMBL/GenBank/DDBJ whole genome shotgun (WGS) entry which is preliminary data.</text>
</comment>
<dbReference type="AlphaFoldDB" id="A0A1G2CHV0"/>
<evidence type="ECO:0000313" key="2">
    <source>
        <dbReference type="Proteomes" id="UP000176287"/>
    </source>
</evidence>
<dbReference type="STRING" id="1798649.A3B13_02675"/>
<dbReference type="EMBL" id="MHKZ01000008">
    <property type="protein sequence ID" value="OGZ00983.1"/>
    <property type="molecule type" value="Genomic_DNA"/>
</dbReference>